<comment type="caution">
    <text evidence="9">The sequence shown here is derived from an EMBL/GenBank/DDBJ whole genome shotgun (WGS) entry which is preliminary data.</text>
</comment>
<comment type="similarity">
    <text evidence="7">Belongs to the binding-protein-dependent transport system permease family.</text>
</comment>
<keyword evidence="10" id="KW-1185">Reference proteome</keyword>
<evidence type="ECO:0000256" key="4">
    <source>
        <dbReference type="ARBA" id="ARBA00022692"/>
    </source>
</evidence>
<evidence type="ECO:0000256" key="1">
    <source>
        <dbReference type="ARBA" id="ARBA00004651"/>
    </source>
</evidence>
<organism evidence="9 10">
    <name type="scientific">Microbacterium marinilacus</name>
    <dbReference type="NCBI Taxonomy" id="415209"/>
    <lineage>
        <taxon>Bacteria</taxon>
        <taxon>Bacillati</taxon>
        <taxon>Actinomycetota</taxon>
        <taxon>Actinomycetes</taxon>
        <taxon>Micrococcales</taxon>
        <taxon>Microbacteriaceae</taxon>
        <taxon>Microbacterium</taxon>
    </lineage>
</organism>
<dbReference type="PANTHER" id="PTHR30043">
    <property type="entry name" value="PHOSPHONATES TRANSPORT SYSTEM PERMEASE PROTEIN"/>
    <property type="match status" value="1"/>
</dbReference>
<dbReference type="Proteomes" id="UP001410795">
    <property type="component" value="Unassembled WGS sequence"/>
</dbReference>
<name>A0ABP7B8J8_9MICO</name>
<keyword evidence="3" id="KW-1003">Cell membrane</keyword>
<feature type="transmembrane region" description="Helical" evidence="7">
    <location>
        <begin position="130"/>
        <end position="154"/>
    </location>
</feature>
<dbReference type="NCBIfam" id="TIGR01097">
    <property type="entry name" value="PhnE"/>
    <property type="match status" value="1"/>
</dbReference>
<dbReference type="PANTHER" id="PTHR30043:SF1">
    <property type="entry name" value="ABC TRANSPORT SYSTEM PERMEASE PROTEIN P69"/>
    <property type="match status" value="1"/>
</dbReference>
<dbReference type="PROSITE" id="PS50928">
    <property type="entry name" value="ABC_TM1"/>
    <property type="match status" value="1"/>
</dbReference>
<protein>
    <submittedName>
        <fullName evidence="9">Phosphonate ABC transporter, permease protein PhnE</fullName>
    </submittedName>
</protein>
<feature type="transmembrane region" description="Helical" evidence="7">
    <location>
        <begin position="244"/>
        <end position="265"/>
    </location>
</feature>
<evidence type="ECO:0000256" key="6">
    <source>
        <dbReference type="ARBA" id="ARBA00023136"/>
    </source>
</evidence>
<gene>
    <name evidence="9" type="primary">phnE_3</name>
    <name evidence="9" type="ORF">GCM10022202_10010</name>
</gene>
<proteinExistence type="inferred from homology"/>
<evidence type="ECO:0000313" key="10">
    <source>
        <dbReference type="Proteomes" id="UP001410795"/>
    </source>
</evidence>
<dbReference type="CDD" id="cd06261">
    <property type="entry name" value="TM_PBP2"/>
    <property type="match status" value="1"/>
</dbReference>
<dbReference type="EMBL" id="BAAAYV010000005">
    <property type="protein sequence ID" value="GAA3652216.1"/>
    <property type="molecule type" value="Genomic_DNA"/>
</dbReference>
<dbReference type="SUPFAM" id="SSF161098">
    <property type="entry name" value="MetI-like"/>
    <property type="match status" value="1"/>
</dbReference>
<dbReference type="RefSeq" id="WP_221855522.1">
    <property type="nucleotide sequence ID" value="NZ_BAAAYV010000005.1"/>
</dbReference>
<evidence type="ECO:0000259" key="8">
    <source>
        <dbReference type="PROSITE" id="PS50928"/>
    </source>
</evidence>
<keyword evidence="5 7" id="KW-1133">Transmembrane helix</keyword>
<sequence length="282" mass="29900">MSAPAVRPPAPPKWPVTLAWLAGALVVVGCVWLLGADWGRLFGLPEAVVRYAGLLSQGIFRNPFADPQSEWWTVAFQFMLDSISIAWIGTLIGALLSLPLGFLAARNVAPAWVVGIARTVLNVVRAIPEFILAIVFLLPLWGFHPAAGAIALGIGSVGTLGKLTSEAIEGLRPGPVEALRATGAGQLAVLRWGMLPQVLPEIVAFWLYRFEINIRAGAILGALGLGGIGFLLEQLFNGREWDRLGVALLVTIAVTIAVDQLSAAVRHRIIGGDVSEGRATAV</sequence>
<dbReference type="InterPro" id="IPR000515">
    <property type="entry name" value="MetI-like"/>
</dbReference>
<accession>A0ABP7B8J8</accession>
<feature type="transmembrane region" description="Helical" evidence="7">
    <location>
        <begin position="214"/>
        <end position="232"/>
    </location>
</feature>
<keyword evidence="4 7" id="KW-0812">Transmembrane</keyword>
<dbReference type="PROSITE" id="PS51257">
    <property type="entry name" value="PROKAR_LIPOPROTEIN"/>
    <property type="match status" value="1"/>
</dbReference>
<keyword evidence="2 7" id="KW-0813">Transport</keyword>
<evidence type="ECO:0000256" key="2">
    <source>
        <dbReference type="ARBA" id="ARBA00022448"/>
    </source>
</evidence>
<dbReference type="Gene3D" id="1.10.3720.10">
    <property type="entry name" value="MetI-like"/>
    <property type="match status" value="1"/>
</dbReference>
<evidence type="ECO:0000256" key="3">
    <source>
        <dbReference type="ARBA" id="ARBA00022475"/>
    </source>
</evidence>
<evidence type="ECO:0000313" key="9">
    <source>
        <dbReference type="EMBL" id="GAA3652216.1"/>
    </source>
</evidence>
<evidence type="ECO:0000256" key="5">
    <source>
        <dbReference type="ARBA" id="ARBA00022989"/>
    </source>
</evidence>
<evidence type="ECO:0000256" key="7">
    <source>
        <dbReference type="RuleBase" id="RU363032"/>
    </source>
</evidence>
<feature type="transmembrane region" description="Helical" evidence="7">
    <location>
        <begin position="17"/>
        <end position="36"/>
    </location>
</feature>
<dbReference type="InterPro" id="IPR005769">
    <property type="entry name" value="PhnE/PtxC"/>
</dbReference>
<feature type="domain" description="ABC transmembrane type-1" evidence="8">
    <location>
        <begin position="79"/>
        <end position="262"/>
    </location>
</feature>
<dbReference type="Pfam" id="PF00528">
    <property type="entry name" value="BPD_transp_1"/>
    <property type="match status" value="1"/>
</dbReference>
<dbReference type="InterPro" id="IPR035906">
    <property type="entry name" value="MetI-like_sf"/>
</dbReference>
<reference evidence="10" key="1">
    <citation type="journal article" date="2019" name="Int. J. Syst. Evol. Microbiol.">
        <title>The Global Catalogue of Microorganisms (GCM) 10K type strain sequencing project: providing services to taxonomists for standard genome sequencing and annotation.</title>
        <authorList>
            <consortium name="The Broad Institute Genomics Platform"/>
            <consortium name="The Broad Institute Genome Sequencing Center for Infectious Disease"/>
            <person name="Wu L."/>
            <person name="Ma J."/>
        </authorList>
    </citation>
    <scope>NUCLEOTIDE SEQUENCE [LARGE SCALE GENOMIC DNA]</scope>
    <source>
        <strain evidence="10">JCM 16546</strain>
    </source>
</reference>
<feature type="transmembrane region" description="Helical" evidence="7">
    <location>
        <begin position="189"/>
        <end position="207"/>
    </location>
</feature>
<feature type="transmembrane region" description="Helical" evidence="7">
    <location>
        <begin position="85"/>
        <end position="109"/>
    </location>
</feature>
<keyword evidence="6 7" id="KW-0472">Membrane</keyword>
<comment type="subcellular location">
    <subcellularLocation>
        <location evidence="1 7">Cell membrane</location>
        <topology evidence="1 7">Multi-pass membrane protein</topology>
    </subcellularLocation>
</comment>